<dbReference type="Gene3D" id="2.60.40.2060">
    <property type="match status" value="1"/>
</dbReference>
<dbReference type="RefSeq" id="WP_104715303.1">
    <property type="nucleotide sequence ID" value="NZ_PTRA01000005.1"/>
</dbReference>
<feature type="domain" description="DUF3823" evidence="1">
    <location>
        <begin position="35"/>
        <end position="129"/>
    </location>
</feature>
<dbReference type="InterPro" id="IPR041186">
    <property type="entry name" value="DUF3823_C"/>
</dbReference>
<keyword evidence="4" id="KW-1185">Reference proteome</keyword>
<dbReference type="OrthoDB" id="1433240at2"/>
<evidence type="ECO:0000259" key="2">
    <source>
        <dbReference type="Pfam" id="PF18003"/>
    </source>
</evidence>
<dbReference type="EMBL" id="PTRA01000005">
    <property type="protein sequence ID" value="PQA54981.1"/>
    <property type="molecule type" value="Genomic_DNA"/>
</dbReference>
<organism evidence="3 4">
    <name type="scientific">Siphonobacter curvatus</name>
    <dbReference type="NCBI Taxonomy" id="2094562"/>
    <lineage>
        <taxon>Bacteria</taxon>
        <taxon>Pseudomonadati</taxon>
        <taxon>Bacteroidota</taxon>
        <taxon>Cytophagia</taxon>
        <taxon>Cytophagales</taxon>
        <taxon>Cytophagaceae</taxon>
        <taxon>Siphonobacter</taxon>
    </lineage>
</organism>
<evidence type="ECO:0000313" key="3">
    <source>
        <dbReference type="EMBL" id="PQA54981.1"/>
    </source>
</evidence>
<accession>A0A2S7IH21</accession>
<evidence type="ECO:0000259" key="1">
    <source>
        <dbReference type="Pfam" id="PF12866"/>
    </source>
</evidence>
<comment type="caution">
    <text evidence="3">The sequence shown here is derived from an EMBL/GenBank/DDBJ whole genome shotgun (WGS) entry which is preliminary data.</text>
</comment>
<evidence type="ECO:0000313" key="4">
    <source>
        <dbReference type="Proteomes" id="UP000239590"/>
    </source>
</evidence>
<feature type="domain" description="DUF3823" evidence="2">
    <location>
        <begin position="140"/>
        <end position="236"/>
    </location>
</feature>
<sequence length="240" mass="26827">MTIPSVFYRLILFLPVLFLVGCSTEIDNWDYPSSKVSGQFLYKGQPMQLMSTASDATGSNMLQLHQTGEGWIQGFVKVFSKEDGSYTINTFDGDYYLNLTPGRGPWVPNTDTLRFSLKGEEKNINFEVTPYFWLSDFKSNYQDSVFTATFNLTQVVASATMEKAVIHLAPTAIVDNTSKVYEKAFTTVVPGSNTITLNLKTLSNAEKTNLKRTGFLFARIGIKTRNVSDLIYSKTVPLTP</sequence>
<dbReference type="Proteomes" id="UP000239590">
    <property type="component" value="Unassembled WGS sequence"/>
</dbReference>
<gene>
    <name evidence="3" type="ORF">C5O19_20760</name>
</gene>
<protein>
    <recommendedName>
        <fullName evidence="5">DUF3823 domain-containing protein</fullName>
    </recommendedName>
</protein>
<dbReference type="Pfam" id="PF18003">
    <property type="entry name" value="DUF3823_C"/>
    <property type="match status" value="1"/>
</dbReference>
<dbReference type="Gene3D" id="2.60.40.1120">
    <property type="entry name" value="Carboxypeptidase-like, regulatory domain"/>
    <property type="match status" value="1"/>
</dbReference>
<name>A0A2S7IH21_9BACT</name>
<evidence type="ECO:0008006" key="5">
    <source>
        <dbReference type="Google" id="ProtNLM"/>
    </source>
</evidence>
<proteinExistence type="predicted"/>
<dbReference type="InterPro" id="IPR024278">
    <property type="entry name" value="DUF3823_N"/>
</dbReference>
<dbReference type="AlphaFoldDB" id="A0A2S7IH21"/>
<dbReference type="Pfam" id="PF12866">
    <property type="entry name" value="DUF3823"/>
    <property type="match status" value="1"/>
</dbReference>
<reference evidence="4" key="1">
    <citation type="submission" date="2018-02" db="EMBL/GenBank/DDBJ databases">
        <title>Genome sequencing of Solimonas sp. HR-BB.</title>
        <authorList>
            <person name="Lee Y."/>
            <person name="Jeon C.O."/>
        </authorList>
    </citation>
    <scope>NUCLEOTIDE SEQUENCE [LARGE SCALE GENOMIC DNA]</scope>
    <source>
        <strain evidence="4">HR-U</strain>
    </source>
</reference>